<dbReference type="EMBL" id="UZAL01029179">
    <property type="protein sequence ID" value="VDP46470.1"/>
    <property type="molecule type" value="Genomic_DNA"/>
</dbReference>
<protein>
    <submittedName>
        <fullName evidence="1">Uncharacterized protein</fullName>
    </submittedName>
</protein>
<gene>
    <name evidence="1" type="ORF">SMTD_LOCUS8785</name>
</gene>
<sequence length="88" mass="10422">MPEHRLPRRAMLTSVRDVWNKVRSGQTKTWHQSLKSRTSSPRHVGTCRLLGWGPRDYRNQWLETLCDMADPSQWRRCIQSLSSFQPLD</sequence>
<accession>A0A183P349</accession>
<evidence type="ECO:0000313" key="1">
    <source>
        <dbReference type="EMBL" id="VDP46470.1"/>
    </source>
</evidence>
<dbReference type="AlphaFoldDB" id="A0A183P349"/>
<keyword evidence="2" id="KW-1185">Reference proteome</keyword>
<name>A0A183P349_9TREM</name>
<dbReference type="Proteomes" id="UP000269396">
    <property type="component" value="Unassembled WGS sequence"/>
</dbReference>
<reference evidence="1 2" key="1">
    <citation type="submission" date="2018-11" db="EMBL/GenBank/DDBJ databases">
        <authorList>
            <consortium name="Pathogen Informatics"/>
        </authorList>
    </citation>
    <scope>NUCLEOTIDE SEQUENCE [LARGE SCALE GENOMIC DNA]</scope>
    <source>
        <strain>Denwood</strain>
        <strain evidence="2">Zambia</strain>
    </source>
</reference>
<proteinExistence type="predicted"/>
<organism evidence="1 2">
    <name type="scientific">Schistosoma mattheei</name>
    <dbReference type="NCBI Taxonomy" id="31246"/>
    <lineage>
        <taxon>Eukaryota</taxon>
        <taxon>Metazoa</taxon>
        <taxon>Spiralia</taxon>
        <taxon>Lophotrochozoa</taxon>
        <taxon>Platyhelminthes</taxon>
        <taxon>Trematoda</taxon>
        <taxon>Digenea</taxon>
        <taxon>Strigeidida</taxon>
        <taxon>Schistosomatoidea</taxon>
        <taxon>Schistosomatidae</taxon>
        <taxon>Schistosoma</taxon>
    </lineage>
</organism>
<evidence type="ECO:0000313" key="2">
    <source>
        <dbReference type="Proteomes" id="UP000269396"/>
    </source>
</evidence>